<evidence type="ECO:0000313" key="1">
    <source>
        <dbReference type="EMBL" id="SDM38011.1"/>
    </source>
</evidence>
<accession>A0ABY0R438</accession>
<keyword evidence="2" id="KW-1185">Reference proteome</keyword>
<dbReference type="EMBL" id="FNHD01000028">
    <property type="protein sequence ID" value="SDM38011.1"/>
    <property type="molecule type" value="Genomic_DNA"/>
</dbReference>
<dbReference type="Proteomes" id="UP000199242">
    <property type="component" value="Unassembled WGS sequence"/>
</dbReference>
<sequence>MKIDITNPCAENWDNMKDSKEGKFCEVCSKCVIDFTEKTDQEIEDIISQNHDKRICGRIAAKSFSKVAASVILVTNLTFVRAQINSHDKLSVSQSIQEASKISGRLIHEKTQKVIVDAEVILIKKEQLIKTTTNENGYFSIVVPNDQLNDKNLLYFNFDKLNAEISKKQLSENESHGGYGNHSVIFSGDKKFENEKILIGGAYVTIGEVVIVNDPPPDYYYIDGVYVSKEKFQEIRKNNPDYQYFYFEGKEAEAIDNNSFIDSLHLLYSK</sequence>
<organism evidence="1 2">
    <name type="scientific">Chryseobacterium taihuense</name>
    <dbReference type="NCBI Taxonomy" id="1141221"/>
    <lineage>
        <taxon>Bacteria</taxon>
        <taxon>Pseudomonadati</taxon>
        <taxon>Bacteroidota</taxon>
        <taxon>Flavobacteriia</taxon>
        <taxon>Flavobacteriales</taxon>
        <taxon>Weeksellaceae</taxon>
        <taxon>Chryseobacterium group</taxon>
        <taxon>Chryseobacterium</taxon>
    </lineage>
</organism>
<dbReference type="RefSeq" id="WP_089745884.1">
    <property type="nucleotide sequence ID" value="NZ_FNHD01000028.1"/>
</dbReference>
<comment type="caution">
    <text evidence="1">The sequence shown here is derived from an EMBL/GenBank/DDBJ whole genome shotgun (WGS) entry which is preliminary data.</text>
</comment>
<reference evidence="1 2" key="1">
    <citation type="submission" date="2016-10" db="EMBL/GenBank/DDBJ databases">
        <authorList>
            <person name="Varghese N."/>
            <person name="Submissions S."/>
        </authorList>
    </citation>
    <scope>NUCLEOTIDE SEQUENCE [LARGE SCALE GENOMIC DNA]</scope>
    <source>
        <strain evidence="1 2">CGMCC 1.10941</strain>
    </source>
</reference>
<proteinExistence type="predicted"/>
<protein>
    <recommendedName>
        <fullName evidence="3">Carboxypeptidase regulatory-like domain-containing protein</fullName>
    </recommendedName>
</protein>
<evidence type="ECO:0000313" key="2">
    <source>
        <dbReference type="Proteomes" id="UP000199242"/>
    </source>
</evidence>
<gene>
    <name evidence="1" type="ORF">SAMN05216273_12819</name>
</gene>
<evidence type="ECO:0008006" key="3">
    <source>
        <dbReference type="Google" id="ProtNLM"/>
    </source>
</evidence>
<name>A0ABY0R438_9FLAO</name>